<keyword evidence="2" id="KW-0238">DNA-binding</keyword>
<dbReference type="PANTHER" id="PTHR43537">
    <property type="entry name" value="TRANSCRIPTIONAL REGULATOR, GNTR FAMILY"/>
    <property type="match status" value="1"/>
</dbReference>
<dbReference type="InterPro" id="IPR008920">
    <property type="entry name" value="TF_FadR/GntR_C"/>
</dbReference>
<keyword evidence="1" id="KW-0805">Transcription regulation</keyword>
<dbReference type="Pfam" id="PF07729">
    <property type="entry name" value="FCD"/>
    <property type="match status" value="1"/>
</dbReference>
<dbReference type="Gene3D" id="1.20.120.530">
    <property type="entry name" value="GntR ligand-binding domain-like"/>
    <property type="match status" value="1"/>
</dbReference>
<dbReference type="SMART" id="SM00345">
    <property type="entry name" value="HTH_GNTR"/>
    <property type="match status" value="1"/>
</dbReference>
<protein>
    <submittedName>
        <fullName evidence="5">Transcriptional regulator</fullName>
    </submittedName>
</protein>
<dbReference type="AlphaFoldDB" id="A0A917QDS6"/>
<dbReference type="SUPFAM" id="SSF46785">
    <property type="entry name" value="Winged helix' DNA-binding domain"/>
    <property type="match status" value="1"/>
</dbReference>
<dbReference type="EMBL" id="BMMF01000011">
    <property type="protein sequence ID" value="GGK45520.1"/>
    <property type="molecule type" value="Genomic_DNA"/>
</dbReference>
<name>A0A917QDS6_9HYPH</name>
<dbReference type="InterPro" id="IPR036388">
    <property type="entry name" value="WH-like_DNA-bd_sf"/>
</dbReference>
<keyword evidence="3" id="KW-0804">Transcription</keyword>
<proteinExistence type="predicted"/>
<evidence type="ECO:0000259" key="4">
    <source>
        <dbReference type="PROSITE" id="PS50949"/>
    </source>
</evidence>
<dbReference type="InterPro" id="IPR011711">
    <property type="entry name" value="GntR_C"/>
</dbReference>
<dbReference type="InterPro" id="IPR000524">
    <property type="entry name" value="Tscrpt_reg_HTH_GntR"/>
</dbReference>
<dbReference type="SUPFAM" id="SSF48008">
    <property type="entry name" value="GntR ligand-binding domain-like"/>
    <property type="match status" value="1"/>
</dbReference>
<dbReference type="Pfam" id="PF00392">
    <property type="entry name" value="GntR"/>
    <property type="match status" value="1"/>
</dbReference>
<evidence type="ECO:0000313" key="5">
    <source>
        <dbReference type="EMBL" id="GGK45520.1"/>
    </source>
</evidence>
<comment type="caution">
    <text evidence="5">The sequence shown here is derived from an EMBL/GenBank/DDBJ whole genome shotgun (WGS) entry which is preliminary data.</text>
</comment>
<evidence type="ECO:0000256" key="1">
    <source>
        <dbReference type="ARBA" id="ARBA00023015"/>
    </source>
</evidence>
<dbReference type="GO" id="GO:0003677">
    <property type="term" value="F:DNA binding"/>
    <property type="evidence" value="ECO:0007669"/>
    <property type="project" value="UniProtKB-KW"/>
</dbReference>
<dbReference type="CDD" id="cd07377">
    <property type="entry name" value="WHTH_GntR"/>
    <property type="match status" value="1"/>
</dbReference>
<keyword evidence="6" id="KW-1185">Reference proteome</keyword>
<sequence length="219" mass="23802">MERPTRGAAIVFQLTREILSGALAPGTTLEEIALAERLGASRTPVREALRQLAASGLVELRPHRPARVVAIDVDGLAEMFEAMAELEALCAARAARLMTPALRRRLEAQHEAMAALVRGVDLPGYRAENLSFHTLIYDGAANRYLKDLALATRERLAPHRGVQLDSAERLARSHAEHETVMRAILRGDADGAAAAMRAHLEATRNEVVRIGAPSDLPFP</sequence>
<evidence type="ECO:0000256" key="2">
    <source>
        <dbReference type="ARBA" id="ARBA00023125"/>
    </source>
</evidence>
<dbReference type="PRINTS" id="PR00035">
    <property type="entry name" value="HTHGNTR"/>
</dbReference>
<accession>A0A917QDS6</accession>
<reference evidence="5 6" key="1">
    <citation type="journal article" date="2014" name="Int. J. Syst. Evol. Microbiol.">
        <title>Complete genome sequence of Corynebacterium casei LMG S-19264T (=DSM 44701T), isolated from a smear-ripened cheese.</title>
        <authorList>
            <consortium name="US DOE Joint Genome Institute (JGI-PGF)"/>
            <person name="Walter F."/>
            <person name="Albersmeier A."/>
            <person name="Kalinowski J."/>
            <person name="Ruckert C."/>
        </authorList>
    </citation>
    <scope>NUCLEOTIDE SEQUENCE [LARGE SCALE GENOMIC DNA]</scope>
    <source>
        <strain evidence="5 6">CGMCC 1.9161</strain>
    </source>
</reference>
<dbReference type="Gene3D" id="1.10.10.10">
    <property type="entry name" value="Winged helix-like DNA-binding domain superfamily/Winged helix DNA-binding domain"/>
    <property type="match status" value="1"/>
</dbReference>
<dbReference type="SMART" id="SM00895">
    <property type="entry name" value="FCD"/>
    <property type="match status" value="1"/>
</dbReference>
<dbReference type="Proteomes" id="UP000600449">
    <property type="component" value="Unassembled WGS sequence"/>
</dbReference>
<evidence type="ECO:0000313" key="6">
    <source>
        <dbReference type="Proteomes" id="UP000600449"/>
    </source>
</evidence>
<organism evidence="5 6">
    <name type="scientific">Salinarimonas ramus</name>
    <dbReference type="NCBI Taxonomy" id="690164"/>
    <lineage>
        <taxon>Bacteria</taxon>
        <taxon>Pseudomonadati</taxon>
        <taxon>Pseudomonadota</taxon>
        <taxon>Alphaproteobacteria</taxon>
        <taxon>Hyphomicrobiales</taxon>
        <taxon>Salinarimonadaceae</taxon>
        <taxon>Salinarimonas</taxon>
    </lineage>
</organism>
<dbReference type="PANTHER" id="PTHR43537:SF49">
    <property type="entry name" value="TRANSCRIPTIONAL REGULATORY PROTEIN"/>
    <property type="match status" value="1"/>
</dbReference>
<dbReference type="PROSITE" id="PS50949">
    <property type="entry name" value="HTH_GNTR"/>
    <property type="match status" value="1"/>
</dbReference>
<dbReference type="RefSeq" id="WP_188914629.1">
    <property type="nucleotide sequence ID" value="NZ_BMMF01000011.1"/>
</dbReference>
<evidence type="ECO:0000256" key="3">
    <source>
        <dbReference type="ARBA" id="ARBA00023163"/>
    </source>
</evidence>
<feature type="domain" description="HTH gntR-type" evidence="4">
    <location>
        <begin position="4"/>
        <end position="71"/>
    </location>
</feature>
<dbReference type="GO" id="GO:0003700">
    <property type="term" value="F:DNA-binding transcription factor activity"/>
    <property type="evidence" value="ECO:0007669"/>
    <property type="project" value="InterPro"/>
</dbReference>
<dbReference type="InterPro" id="IPR036390">
    <property type="entry name" value="WH_DNA-bd_sf"/>
</dbReference>
<gene>
    <name evidence="5" type="ORF">GCM10011322_35880</name>
</gene>